<dbReference type="InterPro" id="IPR000980">
    <property type="entry name" value="SH2"/>
</dbReference>
<dbReference type="GO" id="GO:0009968">
    <property type="term" value="P:negative regulation of signal transduction"/>
    <property type="evidence" value="ECO:0007669"/>
    <property type="project" value="UniProtKB-KW"/>
</dbReference>
<keyword evidence="1" id="KW-0341">Growth regulation</keyword>
<name>A0A4U5P8T3_STECR</name>
<reference evidence="8 9" key="2">
    <citation type="journal article" date="2019" name="G3 (Bethesda)">
        <title>Hybrid Assembly of the Genome of the Entomopathogenic Nematode Steinernema carpocapsae Identifies the X-Chromosome.</title>
        <authorList>
            <person name="Serra L."/>
            <person name="Macchietto M."/>
            <person name="Macias-Munoz A."/>
            <person name="McGill C.J."/>
            <person name="Rodriguez I.M."/>
            <person name="Rodriguez B."/>
            <person name="Murad R."/>
            <person name="Mortazavi A."/>
        </authorList>
    </citation>
    <scope>NUCLEOTIDE SEQUENCE [LARGE SCALE GENOMIC DNA]</scope>
    <source>
        <strain evidence="8 9">ALL</strain>
    </source>
</reference>
<comment type="caution">
    <text evidence="8">The sequence shown here is derived from an EMBL/GenBank/DDBJ whole genome shotgun (WGS) entry which is preliminary data.</text>
</comment>
<dbReference type="AlphaFoldDB" id="A0A4U5P8T3"/>
<evidence type="ECO:0000313" key="9">
    <source>
        <dbReference type="Proteomes" id="UP000298663"/>
    </source>
</evidence>
<dbReference type="EMBL" id="AZBU02000002">
    <property type="protein sequence ID" value="TKR92510.1"/>
    <property type="molecule type" value="Genomic_DNA"/>
</dbReference>
<evidence type="ECO:0000259" key="7">
    <source>
        <dbReference type="PROSITE" id="PS50225"/>
    </source>
</evidence>
<evidence type="ECO:0000259" key="6">
    <source>
        <dbReference type="PROSITE" id="PS50001"/>
    </source>
</evidence>
<evidence type="ECO:0000256" key="4">
    <source>
        <dbReference type="ARBA" id="ARBA00022999"/>
    </source>
</evidence>
<dbReference type="SMART" id="SM00252">
    <property type="entry name" value="SH2"/>
    <property type="match status" value="1"/>
</dbReference>
<reference evidence="8 9" key="1">
    <citation type="journal article" date="2015" name="Genome Biol.">
        <title>Comparative genomics of Steinernema reveals deeply conserved gene regulatory networks.</title>
        <authorList>
            <person name="Dillman A.R."/>
            <person name="Macchietto M."/>
            <person name="Porter C.F."/>
            <person name="Rogers A."/>
            <person name="Williams B."/>
            <person name="Antoshechkin I."/>
            <person name="Lee M.M."/>
            <person name="Goodwin Z."/>
            <person name="Lu X."/>
            <person name="Lewis E.E."/>
            <person name="Goodrich-Blair H."/>
            <person name="Stock S.P."/>
            <person name="Adams B.J."/>
            <person name="Sternberg P.W."/>
            <person name="Mortazavi A."/>
        </authorList>
    </citation>
    <scope>NUCLEOTIDE SEQUENCE [LARGE SCALE GENOMIC DNA]</scope>
    <source>
        <strain evidence="8 9">ALL</strain>
    </source>
</reference>
<feature type="domain" description="SH2" evidence="6">
    <location>
        <begin position="39"/>
        <end position="147"/>
    </location>
</feature>
<dbReference type="InterPro" id="IPR036860">
    <property type="entry name" value="SH2_dom_sf"/>
</dbReference>
<evidence type="ECO:0000256" key="2">
    <source>
        <dbReference type="ARBA" id="ARBA00022700"/>
    </source>
</evidence>
<dbReference type="GO" id="GO:0005942">
    <property type="term" value="C:phosphatidylinositol 3-kinase complex"/>
    <property type="evidence" value="ECO:0007669"/>
    <property type="project" value="TreeGrafter"/>
</dbReference>
<dbReference type="OrthoDB" id="6426624at2759"/>
<keyword evidence="2" id="KW-0734">Signal transduction inhibitor</keyword>
<dbReference type="SUPFAM" id="SSF55550">
    <property type="entry name" value="SH2 domain"/>
    <property type="match status" value="1"/>
</dbReference>
<evidence type="ECO:0000313" key="8">
    <source>
        <dbReference type="EMBL" id="TKR92510.1"/>
    </source>
</evidence>
<evidence type="ECO:0000256" key="5">
    <source>
        <dbReference type="PROSITE-ProRule" id="PRU00191"/>
    </source>
</evidence>
<keyword evidence="3" id="KW-0833">Ubl conjugation pathway</keyword>
<feature type="domain" description="SOCS box" evidence="7">
    <location>
        <begin position="142"/>
        <end position="195"/>
    </location>
</feature>
<dbReference type="CDD" id="cd03587">
    <property type="entry name" value="SOCS"/>
    <property type="match status" value="1"/>
</dbReference>
<dbReference type="PANTHER" id="PTHR10155:SF32">
    <property type="entry name" value="LP02169P"/>
    <property type="match status" value="1"/>
</dbReference>
<dbReference type="PROSITE" id="PS50001">
    <property type="entry name" value="SH2"/>
    <property type="match status" value="1"/>
</dbReference>
<dbReference type="PANTHER" id="PTHR10155">
    <property type="entry name" value="PHOSPHATIDYLINOSITOL 3-KINASE REGULATORY SUBUNIT"/>
    <property type="match status" value="1"/>
</dbReference>
<dbReference type="SUPFAM" id="SSF158235">
    <property type="entry name" value="SOCS box-like"/>
    <property type="match status" value="1"/>
</dbReference>
<evidence type="ECO:0008006" key="10">
    <source>
        <dbReference type="Google" id="ProtNLM"/>
    </source>
</evidence>
<dbReference type="SMART" id="SM00969">
    <property type="entry name" value="SOCS_box"/>
    <property type="match status" value="1"/>
</dbReference>
<proteinExistence type="predicted"/>
<dbReference type="InterPro" id="IPR001496">
    <property type="entry name" value="SOCS_box"/>
</dbReference>
<dbReference type="GO" id="GO:0046854">
    <property type="term" value="P:phosphatidylinositol phosphate biosynthetic process"/>
    <property type="evidence" value="ECO:0007669"/>
    <property type="project" value="TreeGrafter"/>
</dbReference>
<accession>A0A4U5P8T3</accession>
<dbReference type="InterPro" id="IPR036036">
    <property type="entry name" value="SOCS_box-like_dom_sf"/>
</dbReference>
<dbReference type="SMART" id="SM00253">
    <property type="entry name" value="SOCS"/>
    <property type="match status" value="1"/>
</dbReference>
<keyword evidence="9" id="KW-1185">Reference proteome</keyword>
<sequence>MSGGNAIDGPSTSSLGELTIPSPLDSFSSELSDLKKCPWYWGSLSAREAERVLRKQPPGTFLVRDSLSDRYIFSISYHVENGRCAHSRVGRFVGEYCLGGPQSLVRATTLSELVDKIVHLPDQQVALMSHAGPLIDRLERLELKTPLSRKLFLPTLQNLCRQKIREQFEVGIEEHVNALPLPPKLKRYILVENYLSPLS</sequence>
<gene>
    <name evidence="8" type="ORF">L596_007149</name>
</gene>
<dbReference type="GO" id="GO:0046935">
    <property type="term" value="F:1-phosphatidylinositol-3-kinase regulator activity"/>
    <property type="evidence" value="ECO:0007669"/>
    <property type="project" value="TreeGrafter"/>
</dbReference>
<dbReference type="Pfam" id="PF07525">
    <property type="entry name" value="SOCS_box"/>
    <property type="match status" value="1"/>
</dbReference>
<evidence type="ECO:0000256" key="1">
    <source>
        <dbReference type="ARBA" id="ARBA00022604"/>
    </source>
</evidence>
<protein>
    <recommendedName>
        <fullName evidence="10">SOCS box domain-containing protein</fullName>
    </recommendedName>
</protein>
<dbReference type="PROSITE" id="PS50225">
    <property type="entry name" value="SOCS"/>
    <property type="match status" value="1"/>
</dbReference>
<organism evidence="8 9">
    <name type="scientific">Steinernema carpocapsae</name>
    <name type="common">Entomopathogenic nematode</name>
    <dbReference type="NCBI Taxonomy" id="34508"/>
    <lineage>
        <taxon>Eukaryota</taxon>
        <taxon>Metazoa</taxon>
        <taxon>Ecdysozoa</taxon>
        <taxon>Nematoda</taxon>
        <taxon>Chromadorea</taxon>
        <taxon>Rhabditida</taxon>
        <taxon>Tylenchina</taxon>
        <taxon>Panagrolaimomorpha</taxon>
        <taxon>Strongyloidoidea</taxon>
        <taxon>Steinernematidae</taxon>
        <taxon>Steinernema</taxon>
    </lineage>
</organism>
<keyword evidence="4 5" id="KW-0727">SH2 domain</keyword>
<dbReference type="Proteomes" id="UP000298663">
    <property type="component" value="Unassembled WGS sequence"/>
</dbReference>
<dbReference type="GO" id="GO:0035556">
    <property type="term" value="P:intracellular signal transduction"/>
    <property type="evidence" value="ECO:0007669"/>
    <property type="project" value="InterPro"/>
</dbReference>
<dbReference type="Gene3D" id="3.30.505.10">
    <property type="entry name" value="SH2 domain"/>
    <property type="match status" value="1"/>
</dbReference>
<dbReference type="Pfam" id="PF00017">
    <property type="entry name" value="SH2"/>
    <property type="match status" value="1"/>
</dbReference>
<evidence type="ECO:0000256" key="3">
    <source>
        <dbReference type="ARBA" id="ARBA00022786"/>
    </source>
</evidence>